<organism evidence="1 2">
    <name type="scientific">Gordonia sesuvii</name>
    <dbReference type="NCBI Taxonomy" id="3116777"/>
    <lineage>
        <taxon>Bacteria</taxon>
        <taxon>Bacillati</taxon>
        <taxon>Actinomycetota</taxon>
        <taxon>Actinomycetes</taxon>
        <taxon>Mycobacteriales</taxon>
        <taxon>Gordoniaceae</taxon>
        <taxon>Gordonia</taxon>
    </lineage>
</organism>
<proteinExistence type="predicted"/>
<accession>A0ABU7MJJ2</accession>
<gene>
    <name evidence="1" type="ORF">VZC37_22015</name>
</gene>
<dbReference type="Proteomes" id="UP001347146">
    <property type="component" value="Unassembled WGS sequence"/>
</dbReference>
<protein>
    <submittedName>
        <fullName evidence="1">Uncharacterized protein</fullName>
    </submittedName>
</protein>
<comment type="caution">
    <text evidence="1">The sequence shown here is derived from an EMBL/GenBank/DDBJ whole genome shotgun (WGS) entry which is preliminary data.</text>
</comment>
<dbReference type="InterPro" id="IPR036661">
    <property type="entry name" value="Luciferase-like_sf"/>
</dbReference>
<dbReference type="Gene3D" id="3.20.20.30">
    <property type="entry name" value="Luciferase-like domain"/>
    <property type="match status" value="1"/>
</dbReference>
<dbReference type="SUPFAM" id="SSF51679">
    <property type="entry name" value="Bacterial luciferase-like"/>
    <property type="match status" value="1"/>
</dbReference>
<evidence type="ECO:0000313" key="2">
    <source>
        <dbReference type="Proteomes" id="UP001347146"/>
    </source>
</evidence>
<dbReference type="RefSeq" id="WP_330435788.1">
    <property type="nucleotide sequence ID" value="NZ_JAZDUF010000008.1"/>
</dbReference>
<dbReference type="EMBL" id="JAZDUF010000008">
    <property type="protein sequence ID" value="MEE3853028.1"/>
    <property type="molecule type" value="Genomic_DNA"/>
</dbReference>
<sequence>MTTIAGVACRALDTPAERKLYFSGRGADGTEHRPEIVLNASDLGAAQRERRRIMDGCNGVAPLVMLRLEGLLADTFTEARTHLTEYRGRRGADESTVRYVGTPAGLAGLIADIGAAEVADGVILVPLDAPGSSDLIARHTIPSLRERGMRIEEGASV</sequence>
<evidence type="ECO:0000313" key="1">
    <source>
        <dbReference type="EMBL" id="MEE3853028.1"/>
    </source>
</evidence>
<name>A0ABU7MJJ2_9ACTN</name>
<keyword evidence="2" id="KW-1185">Reference proteome</keyword>
<reference evidence="1 2" key="1">
    <citation type="submission" date="2024-01" db="EMBL/GenBank/DDBJ databases">
        <title>Draft genome sequence of Gordonia sp. LSe1-13.</title>
        <authorList>
            <person name="Suphannarot A."/>
            <person name="Mingma R."/>
        </authorList>
    </citation>
    <scope>NUCLEOTIDE SEQUENCE [LARGE SCALE GENOMIC DNA]</scope>
    <source>
        <strain evidence="1 2">LSe1-13</strain>
    </source>
</reference>